<accession>A0A8S2AWT3</accession>
<organism evidence="2 3">
    <name type="scientific">Arabidopsis arenosa</name>
    <name type="common">Sand rock-cress</name>
    <name type="synonym">Cardaminopsis arenosa</name>
    <dbReference type="NCBI Taxonomy" id="38785"/>
    <lineage>
        <taxon>Eukaryota</taxon>
        <taxon>Viridiplantae</taxon>
        <taxon>Streptophyta</taxon>
        <taxon>Embryophyta</taxon>
        <taxon>Tracheophyta</taxon>
        <taxon>Spermatophyta</taxon>
        <taxon>Magnoliopsida</taxon>
        <taxon>eudicotyledons</taxon>
        <taxon>Gunneridae</taxon>
        <taxon>Pentapetalae</taxon>
        <taxon>rosids</taxon>
        <taxon>malvids</taxon>
        <taxon>Brassicales</taxon>
        <taxon>Brassicaceae</taxon>
        <taxon>Camelineae</taxon>
        <taxon>Arabidopsis</taxon>
    </lineage>
</organism>
<evidence type="ECO:0000256" key="1">
    <source>
        <dbReference type="SAM" id="MobiDB-lite"/>
    </source>
</evidence>
<dbReference type="Proteomes" id="UP000682877">
    <property type="component" value="Chromosome 7"/>
</dbReference>
<dbReference type="EMBL" id="LR999457">
    <property type="protein sequence ID" value="CAE6190120.1"/>
    <property type="molecule type" value="Genomic_DNA"/>
</dbReference>
<keyword evidence="3" id="KW-1185">Reference proteome</keyword>
<gene>
    <name evidence="2" type="ORF">AARE701A_LOCUS19113</name>
</gene>
<evidence type="ECO:0000313" key="3">
    <source>
        <dbReference type="Proteomes" id="UP000682877"/>
    </source>
</evidence>
<proteinExistence type="predicted"/>
<feature type="region of interest" description="Disordered" evidence="1">
    <location>
        <begin position="176"/>
        <end position="198"/>
    </location>
</feature>
<dbReference type="AlphaFoldDB" id="A0A8S2AWT3"/>
<sequence>MNQWTYLFKYSRKLLSIRPGLSREWLDGDETITFKLSSVNSIGSFLSTFRTMQLGLNPFVTFFNSLSSNSLKTGTCFLLPSRPPPPSHFDFISGGRRSFKHAFKNFKAPPVFYSGDIFFHPPSVDMVAGEIYFQNVEARISVKDGYNSNLSTFSPSGDDIFEADAKSSCAIDKPRSSLLPHPSLHPPSEKISSPTSPLLREASHSAALEIYPSKPEIFPAVDRRNSVEPPPHTHLYG</sequence>
<name>A0A8S2AWT3_ARAAE</name>
<protein>
    <submittedName>
        <fullName evidence="2">Uncharacterized protein</fullName>
    </submittedName>
</protein>
<reference evidence="2" key="1">
    <citation type="submission" date="2021-01" db="EMBL/GenBank/DDBJ databases">
        <authorList>
            <person name="Bezrukov I."/>
        </authorList>
    </citation>
    <scope>NUCLEOTIDE SEQUENCE</scope>
</reference>
<evidence type="ECO:0000313" key="2">
    <source>
        <dbReference type="EMBL" id="CAE6190120.1"/>
    </source>
</evidence>